<comment type="cofactor">
    <cofactor evidence="1">
        <name>FAD</name>
        <dbReference type="ChEBI" id="CHEBI:57692"/>
    </cofactor>
</comment>
<dbReference type="SUPFAM" id="SSF56425">
    <property type="entry name" value="Succinate dehydrogenase/fumarate reductase flavoprotein, catalytic domain"/>
    <property type="match status" value="1"/>
</dbReference>
<protein>
    <recommendedName>
        <fullName evidence="6">FAD-dependent oxidoreductase 2 FAD-binding domain-containing protein</fullName>
    </recommendedName>
</protein>
<keyword evidence="2" id="KW-0285">Flavoprotein</keyword>
<name>A0A227KA35_9BURK</name>
<dbReference type="InterPro" id="IPR003953">
    <property type="entry name" value="FAD-dep_OxRdtase_2_FAD-bd"/>
</dbReference>
<feature type="signal peptide" evidence="5">
    <location>
        <begin position="1"/>
        <end position="23"/>
    </location>
</feature>
<organism evidence="7 8">
    <name type="scientific">Turicimonas muris</name>
    <dbReference type="NCBI Taxonomy" id="1796652"/>
    <lineage>
        <taxon>Bacteria</taxon>
        <taxon>Pseudomonadati</taxon>
        <taxon>Pseudomonadota</taxon>
        <taxon>Betaproteobacteria</taxon>
        <taxon>Burkholderiales</taxon>
        <taxon>Sutterellaceae</taxon>
        <taxon>Turicimonas</taxon>
    </lineage>
</organism>
<dbReference type="GO" id="GO:0016491">
    <property type="term" value="F:oxidoreductase activity"/>
    <property type="evidence" value="ECO:0007669"/>
    <property type="project" value="UniProtKB-KW"/>
</dbReference>
<dbReference type="EMBL" id="NHMP01000014">
    <property type="protein sequence ID" value="OXE44316.1"/>
    <property type="molecule type" value="Genomic_DNA"/>
</dbReference>
<dbReference type="InterPro" id="IPR036188">
    <property type="entry name" value="FAD/NAD-bd_sf"/>
</dbReference>
<keyword evidence="3" id="KW-0274">FAD</keyword>
<dbReference type="GeneID" id="78362158"/>
<accession>A0A227KA35</accession>
<evidence type="ECO:0000256" key="3">
    <source>
        <dbReference type="ARBA" id="ARBA00022827"/>
    </source>
</evidence>
<sequence>MTNLKKLTVSVLLATVPLFVASAADIEKINTDVVVVGGGGTGLSAAASAHQHGAKVILLEKLAFVGGSSALSGGALAAGESNPQKRAETKDVSNEGFAKIWLTDQDRSFPGGDESMPDIDRINKLTKEFNTTVNWMEKDIGHKFAVPRPFGYGGPNYAHAPAEAPIPASGRGSSHAGGRFVIKAFKNYLDREGVPIMTGTRAQELITDDKGNVVGLKALKGKQPIEIRAKAVVLGTGGFARNKDLLEKFAPSYAPYTDVSNATPGATGDGILMAQKIGAAGFKDGWVMGISPVSTKRELNDTLKTKNVFKDDVFVNQDGKRFVKEDLPYIVDPIAAQKAAWAILDSKDPAKNELLSKFNDPAIVVHADTWEDLAKAMGVSQQSLRATMEQYNQACKDKKDTLLNKEPEFLVPVDKAPYYAVRVIPSTMGTIGGLQTNNKFQVLRADGSVIKGLYAGGETANRPFYRRVYTSGTGLGLAYTSGRIAGENAAKEK</sequence>
<feature type="domain" description="FAD-dependent oxidoreductase 2 FAD-binding" evidence="6">
    <location>
        <begin position="32"/>
        <end position="462"/>
    </location>
</feature>
<dbReference type="PANTHER" id="PTHR43400">
    <property type="entry name" value="FUMARATE REDUCTASE"/>
    <property type="match status" value="1"/>
</dbReference>
<dbReference type="InterPro" id="IPR050315">
    <property type="entry name" value="FAD-oxidoreductase_2"/>
</dbReference>
<dbReference type="AlphaFoldDB" id="A0A227KA35"/>
<keyword evidence="5" id="KW-0732">Signal</keyword>
<dbReference type="SUPFAM" id="SSF51905">
    <property type="entry name" value="FAD/NAD(P)-binding domain"/>
    <property type="match status" value="1"/>
</dbReference>
<feature type="chain" id="PRO_5011233991" description="FAD-dependent oxidoreductase 2 FAD-binding domain-containing protein" evidence="5">
    <location>
        <begin position="24"/>
        <end position="493"/>
    </location>
</feature>
<dbReference type="Gene3D" id="3.50.50.60">
    <property type="entry name" value="FAD/NAD(P)-binding domain"/>
    <property type="match status" value="1"/>
</dbReference>
<dbReference type="Gene3D" id="3.90.700.10">
    <property type="entry name" value="Succinate dehydrogenase/fumarate reductase flavoprotein, catalytic domain"/>
    <property type="match status" value="1"/>
</dbReference>
<evidence type="ECO:0000256" key="1">
    <source>
        <dbReference type="ARBA" id="ARBA00001974"/>
    </source>
</evidence>
<evidence type="ECO:0000256" key="4">
    <source>
        <dbReference type="ARBA" id="ARBA00023002"/>
    </source>
</evidence>
<dbReference type="GO" id="GO:0008202">
    <property type="term" value="P:steroid metabolic process"/>
    <property type="evidence" value="ECO:0007669"/>
    <property type="project" value="UniProtKB-ARBA"/>
</dbReference>
<comment type="caution">
    <text evidence="7">The sequence shown here is derived from an EMBL/GenBank/DDBJ whole genome shotgun (WGS) entry which is preliminary data.</text>
</comment>
<dbReference type="PANTHER" id="PTHR43400:SF10">
    <property type="entry name" value="3-OXOSTEROID 1-DEHYDROGENASE"/>
    <property type="match status" value="1"/>
</dbReference>
<keyword evidence="4" id="KW-0560">Oxidoreductase</keyword>
<evidence type="ECO:0000256" key="5">
    <source>
        <dbReference type="SAM" id="SignalP"/>
    </source>
</evidence>
<keyword evidence="8" id="KW-1185">Reference proteome</keyword>
<evidence type="ECO:0000256" key="2">
    <source>
        <dbReference type="ARBA" id="ARBA00022630"/>
    </source>
</evidence>
<evidence type="ECO:0000313" key="7">
    <source>
        <dbReference type="EMBL" id="OXE44316.1"/>
    </source>
</evidence>
<dbReference type="PRINTS" id="PR00411">
    <property type="entry name" value="PNDRDTASEI"/>
</dbReference>
<gene>
    <name evidence="7" type="ORF">ADH67_12685</name>
</gene>
<proteinExistence type="predicted"/>
<dbReference type="RefSeq" id="WP_066594223.1">
    <property type="nucleotide sequence ID" value="NZ_CAJTBZ010000030.1"/>
</dbReference>
<dbReference type="InterPro" id="IPR027477">
    <property type="entry name" value="Succ_DH/fumarate_Rdtase_cat_sf"/>
</dbReference>
<evidence type="ECO:0000259" key="6">
    <source>
        <dbReference type="Pfam" id="PF00890"/>
    </source>
</evidence>
<evidence type="ECO:0000313" key="8">
    <source>
        <dbReference type="Proteomes" id="UP000214610"/>
    </source>
</evidence>
<dbReference type="Pfam" id="PF00890">
    <property type="entry name" value="FAD_binding_2"/>
    <property type="match status" value="1"/>
</dbReference>
<dbReference type="Proteomes" id="UP000214610">
    <property type="component" value="Unassembled WGS sequence"/>
</dbReference>
<reference evidence="8" key="1">
    <citation type="submission" date="2017-05" db="EMBL/GenBank/DDBJ databases">
        <title>Improved OligoMM genomes.</title>
        <authorList>
            <person name="Garzetti D."/>
        </authorList>
    </citation>
    <scope>NUCLEOTIDE SEQUENCE [LARGE SCALE GENOMIC DNA]</scope>
    <source>
        <strain evidence="8">YL45</strain>
    </source>
</reference>